<gene>
    <name evidence="8" type="ORF">C3L33_03191</name>
</gene>
<accession>A0A6A4M325</accession>
<dbReference type="OrthoDB" id="1919446at2759"/>
<dbReference type="Pfam" id="PF00234">
    <property type="entry name" value="Tryp_alpha_amyl"/>
    <property type="match status" value="1"/>
</dbReference>
<dbReference type="GO" id="GO:0006869">
    <property type="term" value="P:lipid transport"/>
    <property type="evidence" value="ECO:0007669"/>
    <property type="project" value="InterPro"/>
</dbReference>
<proteinExistence type="inferred from homology"/>
<evidence type="ECO:0000256" key="3">
    <source>
        <dbReference type="ARBA" id="ARBA00022448"/>
    </source>
</evidence>
<dbReference type="GO" id="GO:0008289">
    <property type="term" value="F:lipid binding"/>
    <property type="evidence" value="ECO:0007669"/>
    <property type="project" value="UniProtKB-KW"/>
</dbReference>
<keyword evidence="3 5" id="KW-0813">Transport</keyword>
<feature type="region of interest" description="Disordered" evidence="6">
    <location>
        <begin position="225"/>
        <end position="265"/>
    </location>
</feature>
<dbReference type="InterPro" id="IPR036312">
    <property type="entry name" value="Bifun_inhib/LTP/seed_sf"/>
</dbReference>
<dbReference type="InterPro" id="IPR038630">
    <property type="entry name" value="L24e/L24_sf"/>
</dbReference>
<dbReference type="PROSITE" id="PS01073">
    <property type="entry name" value="RIBOSOMAL_L24E"/>
    <property type="match status" value="1"/>
</dbReference>
<dbReference type="Pfam" id="PF01246">
    <property type="entry name" value="Ribosomal_L24e"/>
    <property type="match status" value="2"/>
</dbReference>
<comment type="function">
    <text evidence="5">Plant non-specific lipid-transfer proteins transfer phospholipids as well as galactolipids across membranes. May play a role in wax or cutin deposition in the cell walls of expanding epidermal cells and certain secretory tissues.</text>
</comment>
<dbReference type="CDD" id="cd00472">
    <property type="entry name" value="Ribosomal_L24e_L24"/>
    <property type="match status" value="1"/>
</dbReference>
<evidence type="ECO:0000256" key="6">
    <source>
        <dbReference type="SAM" id="MobiDB-lite"/>
    </source>
</evidence>
<keyword evidence="4 5" id="KW-0446">Lipid-binding</keyword>
<evidence type="ECO:0000259" key="7">
    <source>
        <dbReference type="SMART" id="SM00499"/>
    </source>
</evidence>
<comment type="similarity">
    <text evidence="1">Belongs to the eukaryotic ribosomal protein eL24 family.</text>
</comment>
<dbReference type="PANTHER" id="PTHR10792">
    <property type="entry name" value="60S RIBOSOMAL PROTEIN L24"/>
    <property type="match status" value="1"/>
</dbReference>
<dbReference type="Proteomes" id="UP000428333">
    <property type="component" value="Linkage Group LG02"/>
</dbReference>
<sequence>MAGAVDLQFSSSVTLEIFKLDFQLEDREIPVVGESIISEWCNRLSWGKFSLGSEDFSLGLIDGGPVDGHGRYQNFSTELCRFSGAKIYPGRGIRFVRSDSQVFIKLKVICSVCSMKVFLFANSKCKRYFHNRLKPSKLCWTAMYRKQHKKDIAQEAVKKRRRATKKPYSRSIVGATLEVIQKKRAEKPEVRDAAREAALRYMLLLDANLGFFKISEIKERIKKTKDEKKAKKAEVMSKSQKAGKGNMPKASAPKGPKLGGGGGKRTITDDEISALLVEERTLVRVCLTKGFDSMGSQRVVVMVIGFVMLLSRAAAVTTPIDCTTVVGLISACNTFVTYGSPDPMPGSPCCDAVGSLNSVADSTADGRQMVCRCLMGLITTYSPNATAIATLPGFCGVSLGFTIEPNTDCDL</sequence>
<evidence type="ECO:0000256" key="2">
    <source>
        <dbReference type="ARBA" id="ARBA00009748"/>
    </source>
</evidence>
<feature type="compositionally biased region" description="Basic and acidic residues" evidence="6">
    <location>
        <begin position="225"/>
        <end position="235"/>
    </location>
</feature>
<dbReference type="InterPro" id="IPR056366">
    <property type="entry name" value="Ribosomal_eL24"/>
</dbReference>
<feature type="domain" description="Bifunctional inhibitor/plant lipid transfer protein/seed storage helical" evidence="7">
    <location>
        <begin position="322"/>
        <end position="409"/>
    </location>
</feature>
<dbReference type="Gene3D" id="2.30.170.20">
    <property type="entry name" value="Ribosomal protein L24e"/>
    <property type="match status" value="1"/>
</dbReference>
<dbReference type="InterPro" id="IPR023442">
    <property type="entry name" value="Ribosomal_eL24_CS"/>
</dbReference>
<evidence type="ECO:0000256" key="4">
    <source>
        <dbReference type="ARBA" id="ARBA00023121"/>
    </source>
</evidence>
<dbReference type="CDD" id="cd01960">
    <property type="entry name" value="nsLTP1"/>
    <property type="match status" value="1"/>
</dbReference>
<dbReference type="Gene3D" id="1.10.110.10">
    <property type="entry name" value="Plant lipid-transfer and hydrophobic proteins"/>
    <property type="match status" value="1"/>
</dbReference>
<feature type="non-terminal residue" evidence="8">
    <location>
        <position position="1"/>
    </location>
</feature>
<dbReference type="AlphaFoldDB" id="A0A6A4M325"/>
<evidence type="ECO:0000256" key="5">
    <source>
        <dbReference type="RuleBase" id="RU000628"/>
    </source>
</evidence>
<reference evidence="8 9" key="1">
    <citation type="journal article" date="2019" name="Genome Biol. Evol.">
        <title>The Rhododendron genome and chromosomal organization provide insight into shared whole-genome duplications across the heath family (Ericaceae).</title>
        <authorList>
            <person name="Soza V.L."/>
            <person name="Lindsley D."/>
            <person name="Waalkes A."/>
            <person name="Ramage E."/>
            <person name="Patwardhan R.P."/>
            <person name="Burton J.N."/>
            <person name="Adey A."/>
            <person name="Kumar A."/>
            <person name="Qiu R."/>
            <person name="Shendure J."/>
            <person name="Hall B."/>
        </authorList>
    </citation>
    <scope>NUCLEOTIDE SEQUENCE [LARGE SCALE GENOMIC DNA]</scope>
    <source>
        <strain evidence="8">RSF 1966-606</strain>
    </source>
</reference>
<dbReference type="GO" id="GO:0003735">
    <property type="term" value="F:structural constituent of ribosome"/>
    <property type="evidence" value="ECO:0007669"/>
    <property type="project" value="InterPro"/>
</dbReference>
<dbReference type="SUPFAM" id="SSF47699">
    <property type="entry name" value="Bifunctional inhibitor/lipid-transfer protein/seed storage 2S albumin"/>
    <property type="match status" value="1"/>
</dbReference>
<keyword evidence="9" id="KW-1185">Reference proteome</keyword>
<evidence type="ECO:0000256" key="1">
    <source>
        <dbReference type="ARBA" id="ARBA00005647"/>
    </source>
</evidence>
<comment type="caution">
    <text evidence="8">The sequence shown here is derived from an EMBL/GenBank/DDBJ whole genome shotgun (WGS) entry which is preliminary data.</text>
</comment>
<dbReference type="Gene3D" id="6.10.250.1270">
    <property type="match status" value="1"/>
</dbReference>
<dbReference type="PANTHER" id="PTHR10792:SF51">
    <property type="entry name" value="LARGE RIBOSOMAL SUBUNIT PROTEIN EL24Y-RELATED"/>
    <property type="match status" value="1"/>
</dbReference>
<comment type="similarity">
    <text evidence="2 5">Belongs to the plant LTP family.</text>
</comment>
<dbReference type="InterPro" id="IPR000528">
    <property type="entry name" value="Plant_nsLTP"/>
</dbReference>
<dbReference type="SMART" id="SM00499">
    <property type="entry name" value="AAI"/>
    <property type="match status" value="1"/>
</dbReference>
<protein>
    <recommendedName>
        <fullName evidence="5">Non-specific lipid-transfer protein</fullName>
    </recommendedName>
</protein>
<evidence type="ECO:0000313" key="8">
    <source>
        <dbReference type="EMBL" id="KAE9464905.1"/>
    </source>
</evidence>
<dbReference type="EMBL" id="QEFC01000316">
    <property type="protein sequence ID" value="KAE9464905.1"/>
    <property type="molecule type" value="Genomic_DNA"/>
</dbReference>
<name>A0A6A4M325_9ERIC</name>
<dbReference type="InterPro" id="IPR016140">
    <property type="entry name" value="Bifunc_inhib/LTP/seed_store"/>
</dbReference>
<evidence type="ECO:0000313" key="9">
    <source>
        <dbReference type="Proteomes" id="UP000428333"/>
    </source>
</evidence>
<organism evidence="8 9">
    <name type="scientific">Rhododendron williamsianum</name>
    <dbReference type="NCBI Taxonomy" id="262921"/>
    <lineage>
        <taxon>Eukaryota</taxon>
        <taxon>Viridiplantae</taxon>
        <taxon>Streptophyta</taxon>
        <taxon>Embryophyta</taxon>
        <taxon>Tracheophyta</taxon>
        <taxon>Spermatophyta</taxon>
        <taxon>Magnoliopsida</taxon>
        <taxon>eudicotyledons</taxon>
        <taxon>Gunneridae</taxon>
        <taxon>Pentapetalae</taxon>
        <taxon>asterids</taxon>
        <taxon>Ericales</taxon>
        <taxon>Ericaceae</taxon>
        <taxon>Ericoideae</taxon>
        <taxon>Rhodoreae</taxon>
        <taxon>Rhododendron</taxon>
    </lineage>
</organism>
<dbReference type="GO" id="GO:0003729">
    <property type="term" value="F:mRNA binding"/>
    <property type="evidence" value="ECO:0007669"/>
    <property type="project" value="TreeGrafter"/>
</dbReference>
<dbReference type="GO" id="GO:0022625">
    <property type="term" value="C:cytosolic large ribosomal subunit"/>
    <property type="evidence" value="ECO:0007669"/>
    <property type="project" value="TreeGrafter"/>
</dbReference>
<dbReference type="SUPFAM" id="SSF57716">
    <property type="entry name" value="Glucocorticoid receptor-like (DNA-binding domain)"/>
    <property type="match status" value="1"/>
</dbReference>
<dbReference type="GO" id="GO:0002181">
    <property type="term" value="P:cytoplasmic translation"/>
    <property type="evidence" value="ECO:0007669"/>
    <property type="project" value="TreeGrafter"/>
</dbReference>
<dbReference type="PRINTS" id="PR00382">
    <property type="entry name" value="LIPIDTRNSFER"/>
</dbReference>
<dbReference type="InterPro" id="IPR000988">
    <property type="entry name" value="Ribosomal_eL24-rel_N"/>
</dbReference>